<dbReference type="SMART" id="SM00420">
    <property type="entry name" value="HTH_DEOR"/>
    <property type="match status" value="1"/>
</dbReference>
<keyword evidence="3" id="KW-0804">Transcription</keyword>
<keyword evidence="6" id="KW-1185">Reference proteome</keyword>
<evidence type="ECO:0000259" key="4">
    <source>
        <dbReference type="PROSITE" id="PS51000"/>
    </source>
</evidence>
<sequence length="264" mass="27742">MSTTPPAVRRQQILERIQRDGGVSVADLARDLTVSSITVHRDLEQLSRDGLVERVHGGARALAAAGPAAAIPPTGWEQRAEASRGFKAAIAAHAAREVQSGSTIFLDSSSSCLALARQLVSESATNLTLVTNSPAIAYELADERMLVIVTPGELDQHMRLLAGRWTTDFLSGLNFELAFVSCAGVTLDAGLTTSRRALADVINVASANAARTVGLIDSNKFGRASLLTIARAQDLDAIVTDEGLDDVTAGEFRAAGTALEIAHS</sequence>
<dbReference type="InterPro" id="IPR018356">
    <property type="entry name" value="Tscrpt_reg_HTH_DeoR_CS"/>
</dbReference>
<evidence type="ECO:0000313" key="6">
    <source>
        <dbReference type="Proteomes" id="UP000278962"/>
    </source>
</evidence>
<dbReference type="GO" id="GO:0003700">
    <property type="term" value="F:DNA-binding transcription factor activity"/>
    <property type="evidence" value="ECO:0007669"/>
    <property type="project" value="InterPro"/>
</dbReference>
<keyword evidence="2" id="KW-0238">DNA-binding</keyword>
<dbReference type="PROSITE" id="PS51000">
    <property type="entry name" value="HTH_DEOR_2"/>
    <property type="match status" value="1"/>
</dbReference>
<dbReference type="InterPro" id="IPR014036">
    <property type="entry name" value="DeoR-like_C"/>
</dbReference>
<dbReference type="InterPro" id="IPR036390">
    <property type="entry name" value="WH_DNA-bd_sf"/>
</dbReference>
<dbReference type="Pfam" id="PF00455">
    <property type="entry name" value="DeoRC"/>
    <property type="match status" value="1"/>
</dbReference>
<dbReference type="Gene3D" id="3.40.50.1360">
    <property type="match status" value="1"/>
</dbReference>
<dbReference type="PROSITE" id="PS00894">
    <property type="entry name" value="HTH_DEOR_1"/>
    <property type="match status" value="1"/>
</dbReference>
<dbReference type="GO" id="GO:0003677">
    <property type="term" value="F:DNA binding"/>
    <property type="evidence" value="ECO:0007669"/>
    <property type="project" value="UniProtKB-KW"/>
</dbReference>
<protein>
    <submittedName>
        <fullName evidence="5">DeoR family transcriptional regulator</fullName>
    </submittedName>
</protein>
<evidence type="ECO:0000256" key="2">
    <source>
        <dbReference type="ARBA" id="ARBA00023125"/>
    </source>
</evidence>
<dbReference type="PANTHER" id="PTHR30363:SF44">
    <property type="entry name" value="AGA OPERON TRANSCRIPTIONAL REPRESSOR-RELATED"/>
    <property type="match status" value="1"/>
</dbReference>
<gene>
    <name evidence="5" type="ORF">C8N24_5280</name>
</gene>
<accession>A0A660L2W6</accession>
<dbReference type="AlphaFoldDB" id="A0A660L2W6"/>
<dbReference type="Proteomes" id="UP000278962">
    <property type="component" value="Unassembled WGS sequence"/>
</dbReference>
<dbReference type="EMBL" id="RBIL01000002">
    <property type="protein sequence ID" value="RKQ87259.1"/>
    <property type="molecule type" value="Genomic_DNA"/>
</dbReference>
<evidence type="ECO:0000256" key="1">
    <source>
        <dbReference type="ARBA" id="ARBA00023015"/>
    </source>
</evidence>
<dbReference type="PRINTS" id="PR00037">
    <property type="entry name" value="HTHLACR"/>
</dbReference>
<organism evidence="5 6">
    <name type="scientific">Solirubrobacter pauli</name>
    <dbReference type="NCBI Taxonomy" id="166793"/>
    <lineage>
        <taxon>Bacteria</taxon>
        <taxon>Bacillati</taxon>
        <taxon>Actinomycetota</taxon>
        <taxon>Thermoleophilia</taxon>
        <taxon>Solirubrobacterales</taxon>
        <taxon>Solirubrobacteraceae</taxon>
        <taxon>Solirubrobacter</taxon>
    </lineage>
</organism>
<dbReference type="PANTHER" id="PTHR30363">
    <property type="entry name" value="HTH-TYPE TRANSCRIPTIONAL REGULATOR SRLR-RELATED"/>
    <property type="match status" value="1"/>
</dbReference>
<name>A0A660L2W6_9ACTN</name>
<evidence type="ECO:0000313" key="5">
    <source>
        <dbReference type="EMBL" id="RKQ87259.1"/>
    </source>
</evidence>
<keyword evidence="1" id="KW-0805">Transcription regulation</keyword>
<dbReference type="SUPFAM" id="SSF46785">
    <property type="entry name" value="Winged helix' DNA-binding domain"/>
    <property type="match status" value="1"/>
</dbReference>
<comment type="caution">
    <text evidence="5">The sequence shown here is derived from an EMBL/GenBank/DDBJ whole genome shotgun (WGS) entry which is preliminary data.</text>
</comment>
<dbReference type="SUPFAM" id="SSF100950">
    <property type="entry name" value="NagB/RpiA/CoA transferase-like"/>
    <property type="match status" value="1"/>
</dbReference>
<dbReference type="CDD" id="cd00090">
    <property type="entry name" value="HTH_ARSR"/>
    <property type="match status" value="1"/>
</dbReference>
<dbReference type="SMART" id="SM01134">
    <property type="entry name" value="DeoRC"/>
    <property type="match status" value="1"/>
</dbReference>
<dbReference type="InterPro" id="IPR001034">
    <property type="entry name" value="DeoR_HTH"/>
</dbReference>
<evidence type="ECO:0000256" key="3">
    <source>
        <dbReference type="ARBA" id="ARBA00023163"/>
    </source>
</evidence>
<proteinExistence type="predicted"/>
<feature type="domain" description="HTH deoR-type" evidence="4">
    <location>
        <begin position="6"/>
        <end position="61"/>
    </location>
</feature>
<reference evidence="5 6" key="1">
    <citation type="submission" date="2018-10" db="EMBL/GenBank/DDBJ databases">
        <title>Genomic Encyclopedia of Archaeal and Bacterial Type Strains, Phase II (KMG-II): from individual species to whole genera.</title>
        <authorList>
            <person name="Goeker M."/>
        </authorList>
    </citation>
    <scope>NUCLEOTIDE SEQUENCE [LARGE SCALE GENOMIC DNA]</scope>
    <source>
        <strain evidence="5 6">DSM 14954</strain>
    </source>
</reference>
<dbReference type="OrthoDB" id="7688673at2"/>
<dbReference type="InterPro" id="IPR037171">
    <property type="entry name" value="NagB/RpiA_transferase-like"/>
</dbReference>
<dbReference type="InterPro" id="IPR050313">
    <property type="entry name" value="Carb_Metab_HTH_regulators"/>
</dbReference>
<dbReference type="RefSeq" id="WP_121255656.1">
    <property type="nucleotide sequence ID" value="NZ_RBIL01000002.1"/>
</dbReference>
<dbReference type="Gene3D" id="1.10.10.10">
    <property type="entry name" value="Winged helix-like DNA-binding domain superfamily/Winged helix DNA-binding domain"/>
    <property type="match status" value="1"/>
</dbReference>
<dbReference type="Pfam" id="PF08220">
    <property type="entry name" value="HTH_DeoR"/>
    <property type="match status" value="1"/>
</dbReference>
<dbReference type="InterPro" id="IPR036388">
    <property type="entry name" value="WH-like_DNA-bd_sf"/>
</dbReference>
<dbReference type="InterPro" id="IPR011991">
    <property type="entry name" value="ArsR-like_HTH"/>
</dbReference>